<comment type="similarity">
    <text evidence="2">Belongs to the methylmalonyl-CoA mutase family.</text>
</comment>
<evidence type="ECO:0000313" key="7">
    <source>
        <dbReference type="EMBL" id="WXB95480.1"/>
    </source>
</evidence>
<reference evidence="7 8" key="1">
    <citation type="submission" date="2024-02" db="EMBL/GenBank/DDBJ databases">
        <title>Seven novel Bacillus-like species.</title>
        <authorList>
            <person name="Liu G."/>
        </authorList>
    </citation>
    <scope>NUCLEOTIDE SEQUENCE [LARGE SCALE GENOMIC DNA]</scope>
    <source>
        <strain evidence="7 8">FJAT-52054</strain>
    </source>
</reference>
<accession>A0ABZ2NE04</accession>
<evidence type="ECO:0000256" key="3">
    <source>
        <dbReference type="ARBA" id="ARBA00022628"/>
    </source>
</evidence>
<comment type="cofactor">
    <cofactor evidence="1">
        <name>adenosylcob(III)alamin</name>
        <dbReference type="ChEBI" id="CHEBI:18408"/>
    </cofactor>
</comment>
<feature type="domain" description="Methylmalonyl-CoA mutase alpha/beta chain catalytic" evidence="6">
    <location>
        <begin position="154"/>
        <end position="434"/>
    </location>
</feature>
<dbReference type="PANTHER" id="PTHR48101">
    <property type="entry name" value="METHYLMALONYL-COA MUTASE, MITOCHONDRIAL-RELATED"/>
    <property type="match status" value="1"/>
</dbReference>
<evidence type="ECO:0000259" key="6">
    <source>
        <dbReference type="Pfam" id="PF01642"/>
    </source>
</evidence>
<keyword evidence="3" id="KW-0846">Cobalamin</keyword>
<dbReference type="EMBL" id="CP147407">
    <property type="protein sequence ID" value="WXB95480.1"/>
    <property type="molecule type" value="Genomic_DNA"/>
</dbReference>
<proteinExistence type="inferred from homology"/>
<dbReference type="Proteomes" id="UP001377337">
    <property type="component" value="Chromosome"/>
</dbReference>
<dbReference type="Gene3D" id="3.20.20.240">
    <property type="entry name" value="Methylmalonyl-CoA mutase"/>
    <property type="match status" value="1"/>
</dbReference>
<keyword evidence="4" id="KW-0413">Isomerase</keyword>
<dbReference type="SUPFAM" id="SSF52242">
    <property type="entry name" value="Cobalamin (vitamin B12)-binding domain"/>
    <property type="match status" value="1"/>
</dbReference>
<evidence type="ECO:0000256" key="1">
    <source>
        <dbReference type="ARBA" id="ARBA00001922"/>
    </source>
</evidence>
<dbReference type="Pfam" id="PF01642">
    <property type="entry name" value="MM_CoA_mutase"/>
    <property type="match status" value="1"/>
</dbReference>
<gene>
    <name evidence="7" type="ORF">WCV65_12985</name>
</gene>
<keyword evidence="5" id="KW-0170">Cobalt</keyword>
<name>A0ABZ2NE04_9BACI</name>
<dbReference type="InterPro" id="IPR016176">
    <property type="entry name" value="Cbl-dep_enz_cat"/>
</dbReference>
<protein>
    <submittedName>
        <fullName evidence="7">Methylmalonyl-CoA mutase family protein</fullName>
    </submittedName>
</protein>
<dbReference type="InterPro" id="IPR006099">
    <property type="entry name" value="MeMalonylCoA_mutase_a/b_cat"/>
</dbReference>
<evidence type="ECO:0000256" key="2">
    <source>
        <dbReference type="ARBA" id="ARBA00008465"/>
    </source>
</evidence>
<organism evidence="7 8">
    <name type="scientific">Metabacillus sediminis</name>
    <dbReference type="NCBI Taxonomy" id="3117746"/>
    <lineage>
        <taxon>Bacteria</taxon>
        <taxon>Bacillati</taxon>
        <taxon>Bacillota</taxon>
        <taxon>Bacilli</taxon>
        <taxon>Bacillales</taxon>
        <taxon>Bacillaceae</taxon>
        <taxon>Metabacillus</taxon>
    </lineage>
</organism>
<evidence type="ECO:0000256" key="4">
    <source>
        <dbReference type="ARBA" id="ARBA00023235"/>
    </source>
</evidence>
<evidence type="ECO:0000313" key="8">
    <source>
        <dbReference type="Proteomes" id="UP001377337"/>
    </source>
</evidence>
<sequence>MNKGQSTQEATEQAWLEAVSKALKGKSAESLKTITNEKIILKPLYLKKDSVQVSEPGEAPYIRGTKKIREMWKTSQSIDHYESIDHLVSALDSADEKGLNSFYLSSLQTILEQGNFQKLIAHLKSSNLHYIIDFEEAPELMASFAAEMKSLGEGTAGCDPYEAVMQGNLEDLDHALCWMMDYTEAAAGSGNQKTILFKGDLLHNSGANAVQELAYTFAKAIDFLNWCRENGKSAELAAGKSAFSFSSGSQFFMETAKLRAARLLWSSIVSAFGGDLEAQKLYTHVKTSSFNKSRLDVHVNLLRTSTEAFSAVLGNADAITILPFDEVNGGSILSERAARNIHYLLSEESLLGKVNDPSGGSWYIESLTQELAKAAWDKILEIEENGGFLKVLQEGDIQAELSAGYDALAESLNIQKKRMIGVNYYANPEDRIEAAEKHIPISLWPKESFSESRSKLDEGKKISYETINKKTAQIKPVRLAESFENLRVNALEYTQQKGVAPSVQIAVLGSLKEYKPRLDFLAGLLDSGGIEACITPFSGADLNKPVFLCGSDQSYIEYKNEIFSFIRNAKSEIYTVGKQPAEWEERLSIQREVVMGMNRLAFLEELQNVLGVHN</sequence>
<evidence type="ECO:0000256" key="5">
    <source>
        <dbReference type="ARBA" id="ARBA00023285"/>
    </source>
</evidence>
<dbReference type="SUPFAM" id="SSF51703">
    <property type="entry name" value="Cobalamin (vitamin B12)-dependent enzymes"/>
    <property type="match status" value="1"/>
</dbReference>
<dbReference type="InterPro" id="IPR036724">
    <property type="entry name" value="Cobalamin-bd_sf"/>
</dbReference>
<keyword evidence="8" id="KW-1185">Reference proteome</keyword>
<dbReference type="RefSeq" id="WP_338777012.1">
    <property type="nucleotide sequence ID" value="NZ_CP147407.1"/>
</dbReference>
<dbReference type="Gene3D" id="3.40.50.280">
    <property type="entry name" value="Cobalamin-binding domain"/>
    <property type="match status" value="1"/>
</dbReference>
<dbReference type="PANTHER" id="PTHR48101:SF1">
    <property type="entry name" value="METHYLMALONYL-COA MUTASE, LARGE SUBUNIT"/>
    <property type="match status" value="1"/>
</dbReference>